<keyword evidence="5 10" id="KW-0863">Zinc-finger</keyword>
<dbReference type="SMART" id="SM00064">
    <property type="entry name" value="FYVE"/>
    <property type="match status" value="1"/>
</dbReference>
<evidence type="ECO:0000256" key="1">
    <source>
        <dbReference type="ARBA" id="ARBA00004173"/>
    </source>
</evidence>
<dbReference type="InterPro" id="IPR017455">
    <property type="entry name" value="Znf_FYVE-rel"/>
</dbReference>
<dbReference type="SUPFAM" id="SSF57903">
    <property type="entry name" value="FYVE/PHD zinc finger"/>
    <property type="match status" value="1"/>
</dbReference>
<dbReference type="GO" id="GO:0008270">
    <property type="term" value="F:zinc ion binding"/>
    <property type="evidence" value="ECO:0007669"/>
    <property type="project" value="UniProtKB-KW"/>
</dbReference>
<feature type="compositionally biased region" description="Low complexity" evidence="12">
    <location>
        <begin position="349"/>
        <end position="361"/>
    </location>
</feature>
<feature type="compositionally biased region" description="Low complexity" evidence="12">
    <location>
        <begin position="177"/>
        <end position="189"/>
    </location>
</feature>
<dbReference type="Gene3D" id="1.10.580.10">
    <property type="entry name" value="Citrate Synthase, domain 1"/>
    <property type="match status" value="1"/>
</dbReference>
<dbReference type="Pfam" id="PF00285">
    <property type="entry name" value="Citrate_synt"/>
    <property type="match status" value="1"/>
</dbReference>
<keyword evidence="8" id="KW-0496">Mitochondrion</keyword>
<reference evidence="14 15" key="1">
    <citation type="submission" date="2019-02" db="EMBL/GenBank/DDBJ databases">
        <title>Genome sequencing of the rare red list fungi Phellinidium pouzarii.</title>
        <authorList>
            <person name="Buettner E."/>
            <person name="Kellner H."/>
        </authorList>
    </citation>
    <scope>NUCLEOTIDE SEQUENCE [LARGE SCALE GENOMIC DNA]</scope>
    <source>
        <strain evidence="14 15">DSM 108285</strain>
    </source>
</reference>
<dbReference type="GO" id="GO:0005975">
    <property type="term" value="P:carbohydrate metabolic process"/>
    <property type="evidence" value="ECO:0007669"/>
    <property type="project" value="TreeGrafter"/>
</dbReference>
<dbReference type="InterPro" id="IPR036969">
    <property type="entry name" value="Citrate_synthase_sf"/>
</dbReference>
<dbReference type="Gene3D" id="1.10.230.10">
    <property type="entry name" value="Cytochrome P450-Terp, domain 2"/>
    <property type="match status" value="1"/>
</dbReference>
<feature type="region of interest" description="Disordered" evidence="12">
    <location>
        <begin position="91"/>
        <end position="149"/>
    </location>
</feature>
<dbReference type="Gene3D" id="3.30.40.10">
    <property type="entry name" value="Zinc/RING finger domain, C3HC4 (zinc finger)"/>
    <property type="match status" value="1"/>
</dbReference>
<dbReference type="InterPro" id="IPR016143">
    <property type="entry name" value="Citrate_synth-like_sm_a-sub"/>
</dbReference>
<dbReference type="AlphaFoldDB" id="A0A4S4L946"/>
<feature type="active site" evidence="9">
    <location>
        <position position="1131"/>
    </location>
</feature>
<dbReference type="Gene3D" id="4.10.860.20">
    <property type="entry name" value="Rabenosyn, Rab binding domain"/>
    <property type="match status" value="1"/>
</dbReference>
<dbReference type="Proteomes" id="UP000308199">
    <property type="component" value="Unassembled WGS sequence"/>
</dbReference>
<evidence type="ECO:0000256" key="4">
    <source>
        <dbReference type="ARBA" id="ARBA00022723"/>
    </source>
</evidence>
<gene>
    <name evidence="14" type="ORF">EW145_g2887</name>
</gene>
<dbReference type="OrthoDB" id="8017587at2759"/>
<dbReference type="GO" id="GO:0046912">
    <property type="term" value="F:acyltransferase activity, acyl groups converted into alkyl on transfer"/>
    <property type="evidence" value="ECO:0007669"/>
    <property type="project" value="InterPro"/>
</dbReference>
<dbReference type="InterPro" id="IPR016142">
    <property type="entry name" value="Citrate_synth-like_lrg_a-sub"/>
</dbReference>
<dbReference type="SUPFAM" id="SSF48256">
    <property type="entry name" value="Citrate synthase"/>
    <property type="match status" value="1"/>
</dbReference>
<dbReference type="InterPro" id="IPR002020">
    <property type="entry name" value="Citrate_synthase"/>
</dbReference>
<evidence type="ECO:0000256" key="6">
    <source>
        <dbReference type="ARBA" id="ARBA00022833"/>
    </source>
</evidence>
<evidence type="ECO:0000256" key="11">
    <source>
        <dbReference type="RuleBase" id="RU000441"/>
    </source>
</evidence>
<feature type="active site" evidence="9">
    <location>
        <position position="1085"/>
    </location>
</feature>
<dbReference type="GO" id="GO:0005759">
    <property type="term" value="C:mitochondrial matrix"/>
    <property type="evidence" value="ECO:0007669"/>
    <property type="project" value="TreeGrafter"/>
</dbReference>
<keyword evidence="4" id="KW-0479">Metal-binding</keyword>
<dbReference type="InterPro" id="IPR036531">
    <property type="entry name" value="Rbsn_Rab-bd_sf"/>
</dbReference>
<feature type="region of interest" description="Disordered" evidence="12">
    <location>
        <begin position="1"/>
        <end position="31"/>
    </location>
</feature>
<evidence type="ECO:0000256" key="5">
    <source>
        <dbReference type="ARBA" id="ARBA00022771"/>
    </source>
</evidence>
<dbReference type="InterPro" id="IPR013083">
    <property type="entry name" value="Znf_RING/FYVE/PHD"/>
</dbReference>
<feature type="region of interest" description="Disordered" evidence="12">
    <location>
        <begin position="304"/>
        <end position="374"/>
    </location>
</feature>
<evidence type="ECO:0000256" key="8">
    <source>
        <dbReference type="ARBA" id="ARBA00023128"/>
    </source>
</evidence>
<evidence type="ECO:0000256" key="10">
    <source>
        <dbReference type="PROSITE-ProRule" id="PRU00091"/>
    </source>
</evidence>
<feature type="region of interest" description="Disordered" evidence="12">
    <location>
        <begin position="246"/>
        <end position="268"/>
    </location>
</feature>
<dbReference type="InterPro" id="IPR010109">
    <property type="entry name" value="Citrate_synthase_euk"/>
</dbReference>
<evidence type="ECO:0000313" key="14">
    <source>
        <dbReference type="EMBL" id="THH08176.1"/>
    </source>
</evidence>
<dbReference type="InterPro" id="IPR000306">
    <property type="entry name" value="Znf_FYVE"/>
</dbReference>
<dbReference type="PRINTS" id="PR00143">
    <property type="entry name" value="CITRTSNTHASE"/>
</dbReference>
<dbReference type="SUPFAM" id="SSF140125">
    <property type="entry name" value="Rabenosyn-5 Rab-binding domain-like"/>
    <property type="match status" value="1"/>
</dbReference>
<dbReference type="NCBIfam" id="TIGR01793">
    <property type="entry name" value="cit_synth_euk"/>
    <property type="match status" value="1"/>
</dbReference>
<proteinExistence type="inferred from homology"/>
<feature type="compositionally biased region" description="Low complexity" evidence="12">
    <location>
        <begin position="323"/>
        <end position="342"/>
    </location>
</feature>
<accession>A0A4S4L946</accession>
<keyword evidence="6" id="KW-0862">Zinc</keyword>
<evidence type="ECO:0000256" key="12">
    <source>
        <dbReference type="SAM" id="MobiDB-lite"/>
    </source>
</evidence>
<evidence type="ECO:0000256" key="2">
    <source>
        <dbReference type="ARBA" id="ARBA00010566"/>
    </source>
</evidence>
<feature type="compositionally biased region" description="Polar residues" evidence="12">
    <location>
        <begin position="91"/>
        <end position="100"/>
    </location>
</feature>
<evidence type="ECO:0000313" key="15">
    <source>
        <dbReference type="Proteomes" id="UP000308199"/>
    </source>
</evidence>
<feature type="compositionally biased region" description="Polar residues" evidence="12">
    <location>
        <begin position="108"/>
        <end position="129"/>
    </location>
</feature>
<feature type="domain" description="FYVE-type" evidence="13">
    <location>
        <begin position="486"/>
        <end position="595"/>
    </location>
</feature>
<name>A0A4S4L946_9AGAM</name>
<dbReference type="PANTHER" id="PTHR11739:SF15">
    <property type="entry name" value="CITRATE SYNTHASE 3, MITOCHONDRIAL"/>
    <property type="match status" value="1"/>
</dbReference>
<dbReference type="InterPro" id="IPR019810">
    <property type="entry name" value="Citrate_synthase_AS"/>
</dbReference>
<evidence type="ECO:0000256" key="3">
    <source>
        <dbReference type="ARBA" id="ARBA00022679"/>
    </source>
</evidence>
<sequence length="1251" mass="135700">MATSNVPYQAYKSKRHSRTVSSPPVEPNGLAFPHFQARHTLSTSLDSVRKPNGVENTLMPESIDITNGLEISRDSSPSLDIVLERPLVSTVGASTSQASQLEMKRRTSNASEPTSPISSSGQSTASSVPALSLNGDASEPPSPSGNRSTLITSDAIIAPVTNGSSAINGSPATNGLASPASAPSEAGPSTTKLKLGSRKSSTFRYVPLRAGAGSAPRTSSPLRPAGTAARNPSAVAPSLLATSRQVGQLDSTPEERPAPQTNPLTASPMLAAQRSSLSGSDVPMMMEPAVPDRHQRITSTAAISSEIFVPPQRTSSLPPPLLPKQTSPSPPSSSLSLRIQSPVPQTMPSTSTSTTHSAASTNKAAYRPGFQPRGVYRPRTDDFLSLRMRASEVGRVERTRLERRFEKLVDLHFSASTDSDTDAKGKEKPLPTRRMSSLFELDFSDIRTKSTSELWKGILESRAASANGGKGDIRAAEQRITPWQDDVEVSTCPHCSTSFHPLTNRKHHCRLCGRIICSLPVKIPQRPVPCSLLFVADPKSGRIEEVSEIVDYGVRPRNRVNSLGGAGGPKVKGDGADEKLMKGVRICRECKPVMLRQKYHQEAKRIPAMIRLYEAFISLESEIEEALPQFQELMMSLSNNPDEAPTKEASAARKHLLQCFADYDTVAKRIHRIPCPGGPGSSQERVQSAILTRAAMFLQKNMFPLQSLPKPKKRTLLGTNVSGNENVVSSSDAGAQVIDPDSELARALQPLLEQEALLESFIEEARAHRKFEDVQTLRANLGEIRTEIDHVVARAEGISPRIGIDAQAALRRRQSLRDTIAEVIPQKQAQLVKLRKEHGSAVVGDIKIENIIGGMRTLKTMLWEASVLDPNEGIRFHGLSIPDCQKALPSAPGGREIIPESMLWLLLTGQVPSPEQTRALSQELAQKGTLPSEIKAIVDSFPATLHPMTQLSMGVAALNSTSEFAKAYETGIKKTEYWKPALEDSLALIARLPSLAARIYRNVYHKGKPIPGVNKDLDLIGNYTNMLGFGGNEDLTEYLRLYIALHGDHEGGNVSAHAAHLVGSALADPYLSYSAALLGLAGPLHGLANQEVLRWQLAMQAEVGENITPEVIREYLWRTLKSGQVVPGYGHGVLRATDPRFTALLQFCDARPELLQSPTIKLVKMTSEVAPGVLKEHGKTKNPYPNVDAGSGCLLYHYGLREFKYYTVIFGVSRALGALTQIVWDRALGLPIERPKSMSMDALEKLVKQQA</sequence>
<dbReference type="InterPro" id="IPR011011">
    <property type="entry name" value="Znf_FYVE_PHD"/>
</dbReference>
<dbReference type="Pfam" id="PF01363">
    <property type="entry name" value="FYVE"/>
    <property type="match status" value="1"/>
</dbReference>
<dbReference type="GO" id="GO:0006101">
    <property type="term" value="P:citrate metabolic process"/>
    <property type="evidence" value="ECO:0007669"/>
    <property type="project" value="InterPro"/>
</dbReference>
<dbReference type="PROSITE" id="PS00480">
    <property type="entry name" value="CITRATE_SYNTHASE"/>
    <property type="match status" value="1"/>
</dbReference>
<comment type="similarity">
    <text evidence="2 11">Belongs to the citrate synthase family.</text>
</comment>
<dbReference type="InterPro" id="IPR021565">
    <property type="entry name" value="Rbsn_Rab-bd"/>
</dbReference>
<comment type="subcellular location">
    <subcellularLocation>
        <location evidence="1">Mitochondrion</location>
    </subcellularLocation>
</comment>
<dbReference type="GO" id="GO:0006099">
    <property type="term" value="P:tricarboxylic acid cycle"/>
    <property type="evidence" value="ECO:0007669"/>
    <property type="project" value="InterPro"/>
</dbReference>
<feature type="active site" evidence="9">
    <location>
        <position position="1188"/>
    </location>
</feature>
<comment type="caution">
    <text evidence="14">The sequence shown here is derived from an EMBL/GenBank/DDBJ whole genome shotgun (WGS) entry which is preliminary data.</text>
</comment>
<keyword evidence="3 11" id="KW-0808">Transferase</keyword>
<dbReference type="FunFam" id="1.10.580.10:FF:000001">
    <property type="entry name" value="Citrate synthase"/>
    <property type="match status" value="1"/>
</dbReference>
<keyword evidence="7" id="KW-0809">Transit peptide</keyword>
<dbReference type="NCBIfam" id="NF007128">
    <property type="entry name" value="PRK09569.1"/>
    <property type="match status" value="1"/>
</dbReference>
<dbReference type="PANTHER" id="PTHR11739">
    <property type="entry name" value="CITRATE SYNTHASE"/>
    <property type="match status" value="1"/>
</dbReference>
<dbReference type="Pfam" id="PF11464">
    <property type="entry name" value="Rbsn"/>
    <property type="match status" value="1"/>
</dbReference>
<dbReference type="CDD" id="cd15737">
    <property type="entry name" value="FYVE2_Vac1p_like"/>
    <property type="match status" value="1"/>
</dbReference>
<evidence type="ECO:0000256" key="9">
    <source>
        <dbReference type="PIRSR" id="PIRSR610109-1"/>
    </source>
</evidence>
<dbReference type="EMBL" id="SGPK01000110">
    <property type="protein sequence ID" value="THH08176.1"/>
    <property type="molecule type" value="Genomic_DNA"/>
</dbReference>
<keyword evidence="15" id="KW-1185">Reference proteome</keyword>
<evidence type="ECO:0000256" key="7">
    <source>
        <dbReference type="ARBA" id="ARBA00022946"/>
    </source>
</evidence>
<feature type="region of interest" description="Disordered" evidence="12">
    <location>
        <begin position="168"/>
        <end position="234"/>
    </location>
</feature>
<protein>
    <recommendedName>
        <fullName evidence="11">Citrate synthase</fullName>
    </recommendedName>
</protein>
<organism evidence="14 15">
    <name type="scientific">Phellinidium pouzarii</name>
    <dbReference type="NCBI Taxonomy" id="167371"/>
    <lineage>
        <taxon>Eukaryota</taxon>
        <taxon>Fungi</taxon>
        <taxon>Dikarya</taxon>
        <taxon>Basidiomycota</taxon>
        <taxon>Agaricomycotina</taxon>
        <taxon>Agaricomycetes</taxon>
        <taxon>Hymenochaetales</taxon>
        <taxon>Hymenochaetaceae</taxon>
        <taxon>Phellinidium</taxon>
    </lineage>
</organism>
<dbReference type="PROSITE" id="PS50178">
    <property type="entry name" value="ZF_FYVE"/>
    <property type="match status" value="1"/>
</dbReference>
<evidence type="ECO:0000259" key="13">
    <source>
        <dbReference type="PROSITE" id="PS50178"/>
    </source>
</evidence>